<dbReference type="AlphaFoldDB" id="A0A1X2HDE8"/>
<dbReference type="InterPro" id="IPR014756">
    <property type="entry name" value="Ig_E-set"/>
</dbReference>
<dbReference type="Pfam" id="PF02221">
    <property type="entry name" value="E1_DerP2_DerF2"/>
    <property type="match status" value="1"/>
</dbReference>
<evidence type="ECO:0000259" key="9">
    <source>
        <dbReference type="SMART" id="SM00737"/>
    </source>
</evidence>
<dbReference type="InterPro" id="IPR033917">
    <property type="entry name" value="ML_PG-PI_TP"/>
</dbReference>
<dbReference type="InterPro" id="IPR003172">
    <property type="entry name" value="ML_dom"/>
</dbReference>
<evidence type="ECO:0000256" key="6">
    <source>
        <dbReference type="ARBA" id="ARBA00022729"/>
    </source>
</evidence>
<evidence type="ECO:0000313" key="10">
    <source>
        <dbReference type="EMBL" id="ORY96834.1"/>
    </source>
</evidence>
<evidence type="ECO:0000313" key="11">
    <source>
        <dbReference type="Proteomes" id="UP000242180"/>
    </source>
</evidence>
<feature type="domain" description="MD-2-related lipid-recognition" evidence="9">
    <location>
        <begin position="41"/>
        <end position="161"/>
    </location>
</feature>
<gene>
    <name evidence="10" type="ORF">BCR43DRAFT_492344</name>
</gene>
<reference evidence="10 11" key="1">
    <citation type="submission" date="2016-07" db="EMBL/GenBank/DDBJ databases">
        <title>Pervasive Adenine N6-methylation of Active Genes in Fungi.</title>
        <authorList>
            <consortium name="DOE Joint Genome Institute"/>
            <person name="Mondo S.J."/>
            <person name="Dannebaum R.O."/>
            <person name="Kuo R.C."/>
            <person name="Labutti K."/>
            <person name="Haridas S."/>
            <person name="Kuo A."/>
            <person name="Salamov A."/>
            <person name="Ahrendt S.R."/>
            <person name="Lipzen A."/>
            <person name="Sullivan W."/>
            <person name="Andreopoulos W.B."/>
            <person name="Clum A."/>
            <person name="Lindquist E."/>
            <person name="Daum C."/>
            <person name="Ramamoorthy G.K."/>
            <person name="Gryganskyi A."/>
            <person name="Culley D."/>
            <person name="Magnuson J.K."/>
            <person name="James T.Y."/>
            <person name="O'Malley M.A."/>
            <person name="Stajich J.E."/>
            <person name="Spatafora J.W."/>
            <person name="Visel A."/>
            <person name="Grigoriev I.V."/>
        </authorList>
    </citation>
    <scope>NUCLEOTIDE SEQUENCE [LARGE SCALE GENOMIC DNA]</scope>
    <source>
        <strain evidence="10 11">NRRL 2496</strain>
    </source>
</reference>
<evidence type="ECO:0000256" key="2">
    <source>
        <dbReference type="ARBA" id="ARBA00006370"/>
    </source>
</evidence>
<dbReference type="GO" id="GO:0032934">
    <property type="term" value="F:sterol binding"/>
    <property type="evidence" value="ECO:0007669"/>
    <property type="project" value="EnsemblFungi"/>
</dbReference>
<dbReference type="Gene3D" id="2.70.220.10">
    <property type="entry name" value="Ganglioside GM2 activator"/>
    <property type="match status" value="2"/>
</dbReference>
<protein>
    <recommendedName>
        <fullName evidence="4">Phosphatidylglycerol/phosphatidylinositol transfer protein</fullName>
    </recommendedName>
</protein>
<dbReference type="GO" id="GO:0031210">
    <property type="term" value="F:phosphatidylcholine binding"/>
    <property type="evidence" value="ECO:0007669"/>
    <property type="project" value="EnsemblFungi"/>
</dbReference>
<evidence type="ECO:0000256" key="8">
    <source>
        <dbReference type="SAM" id="SignalP"/>
    </source>
</evidence>
<sequence length="166" mass="18594">MKNLFTATLALLFSVLLVRAFDPSFVVQDQNDGFRASTDLITECSKPDDLLEIEYIDLNPDPPQKGETLTIDFKGELSEEVPEGTMAEVTVKFGVVQLIKKNFDLCKEIKNIDEECPIPAGPLQITKSVDLPKEIPPGKYSVHAVVRTPEDKEVTCLNARVEFRRK</sequence>
<feature type="signal peptide" evidence="8">
    <location>
        <begin position="1"/>
        <end position="20"/>
    </location>
</feature>
<evidence type="ECO:0000256" key="1">
    <source>
        <dbReference type="ARBA" id="ARBA00002053"/>
    </source>
</evidence>
<evidence type="ECO:0000256" key="4">
    <source>
        <dbReference type="ARBA" id="ARBA00016056"/>
    </source>
</evidence>
<comment type="similarity">
    <text evidence="2">Belongs to the NPC2 family.</text>
</comment>
<evidence type="ECO:0000256" key="5">
    <source>
        <dbReference type="ARBA" id="ARBA00022448"/>
    </source>
</evidence>
<dbReference type="Proteomes" id="UP000242180">
    <property type="component" value="Unassembled WGS sequence"/>
</dbReference>
<keyword evidence="6 8" id="KW-0732">Signal</keyword>
<proteinExistence type="inferred from homology"/>
<name>A0A1X2HDE8_SYNRA</name>
<keyword evidence="11" id="KW-1185">Reference proteome</keyword>
<comment type="subunit">
    <text evidence="3">Monomer.</text>
</comment>
<keyword evidence="5" id="KW-0813">Transport</keyword>
<feature type="chain" id="PRO_5012507475" description="Phosphatidylglycerol/phosphatidylinositol transfer protein" evidence="8">
    <location>
        <begin position="21"/>
        <end position="166"/>
    </location>
</feature>
<dbReference type="OrthoDB" id="6409159at2759"/>
<dbReference type="GO" id="GO:0035091">
    <property type="term" value="F:phosphatidylinositol binding"/>
    <property type="evidence" value="ECO:0007669"/>
    <property type="project" value="EnsemblFungi"/>
</dbReference>
<dbReference type="GO" id="GO:0001786">
    <property type="term" value="F:phosphatidylserine binding"/>
    <property type="evidence" value="ECO:0007669"/>
    <property type="project" value="EnsemblFungi"/>
</dbReference>
<dbReference type="OMA" id="QTIFPRN"/>
<dbReference type="PANTHER" id="PTHR11306:SF0">
    <property type="entry name" value="PHOSPHATIDYLGLYCEROL_PHOSPHATIDYLINOSITOL TRANSFER PROTEIN"/>
    <property type="match status" value="1"/>
</dbReference>
<dbReference type="CDD" id="cd00917">
    <property type="entry name" value="PG-PI_TP"/>
    <property type="match status" value="1"/>
</dbReference>
<dbReference type="FunCoup" id="A0A1X2HDE8">
    <property type="interactions" value="1"/>
</dbReference>
<dbReference type="GO" id="GO:0000328">
    <property type="term" value="C:fungal-type vacuole lumen"/>
    <property type="evidence" value="ECO:0007669"/>
    <property type="project" value="EnsemblFungi"/>
</dbReference>
<dbReference type="EMBL" id="MCGN01000005">
    <property type="protein sequence ID" value="ORY96834.1"/>
    <property type="molecule type" value="Genomic_DNA"/>
</dbReference>
<dbReference type="SUPFAM" id="SSF81296">
    <property type="entry name" value="E set domains"/>
    <property type="match status" value="1"/>
</dbReference>
<dbReference type="InParanoid" id="A0A1X2HDE8"/>
<evidence type="ECO:0000256" key="7">
    <source>
        <dbReference type="ARBA" id="ARBA00023055"/>
    </source>
</evidence>
<dbReference type="PANTHER" id="PTHR11306">
    <property type="entry name" value="NIEMANN PICK TYPE C2 PROTEIN NPC2-RELATED"/>
    <property type="match status" value="1"/>
</dbReference>
<dbReference type="SMART" id="SM00737">
    <property type="entry name" value="ML"/>
    <property type="match status" value="1"/>
</dbReference>
<evidence type="ECO:0000256" key="3">
    <source>
        <dbReference type="ARBA" id="ARBA00011245"/>
    </source>
</evidence>
<accession>A0A1X2HDE8</accession>
<dbReference type="GO" id="GO:0032366">
    <property type="term" value="P:intracellular sterol transport"/>
    <property type="evidence" value="ECO:0007669"/>
    <property type="project" value="EnsemblFungi"/>
</dbReference>
<comment type="caution">
    <text evidence="10">The sequence shown here is derived from an EMBL/GenBank/DDBJ whole genome shotgun (WGS) entry which is preliminary data.</text>
</comment>
<dbReference type="InterPro" id="IPR036846">
    <property type="entry name" value="GM2-AP_sf"/>
</dbReference>
<organism evidence="10 11">
    <name type="scientific">Syncephalastrum racemosum</name>
    <name type="common">Filamentous fungus</name>
    <dbReference type="NCBI Taxonomy" id="13706"/>
    <lineage>
        <taxon>Eukaryota</taxon>
        <taxon>Fungi</taxon>
        <taxon>Fungi incertae sedis</taxon>
        <taxon>Mucoromycota</taxon>
        <taxon>Mucoromycotina</taxon>
        <taxon>Mucoromycetes</taxon>
        <taxon>Mucorales</taxon>
        <taxon>Syncephalastraceae</taxon>
        <taxon>Syncephalastrum</taxon>
    </lineage>
</organism>
<comment type="function">
    <text evidence="1">Catalyzes the intermembrane transfer of phosphatidylglycerol and phosphatidylinositol.</text>
</comment>
<keyword evidence="7" id="KW-0445">Lipid transport</keyword>
<dbReference type="InterPro" id="IPR039670">
    <property type="entry name" value="NPC2-like"/>
</dbReference>